<proteinExistence type="predicted"/>
<dbReference type="InterPro" id="IPR001926">
    <property type="entry name" value="TrpB-like_PALP"/>
</dbReference>
<dbReference type="WBParaSite" id="ACRNAN_scaffold846.g13554.t1">
    <property type="protein sequence ID" value="ACRNAN_scaffold846.g13554.t1"/>
    <property type="gene ID" value="ACRNAN_scaffold846.g13554"/>
</dbReference>
<organism evidence="2 3">
    <name type="scientific">Acrobeloides nanus</name>
    <dbReference type="NCBI Taxonomy" id="290746"/>
    <lineage>
        <taxon>Eukaryota</taxon>
        <taxon>Metazoa</taxon>
        <taxon>Ecdysozoa</taxon>
        <taxon>Nematoda</taxon>
        <taxon>Chromadorea</taxon>
        <taxon>Rhabditida</taxon>
        <taxon>Tylenchina</taxon>
        <taxon>Cephalobomorpha</taxon>
        <taxon>Cephaloboidea</taxon>
        <taxon>Cephalobidae</taxon>
        <taxon>Acrobeloides</taxon>
    </lineage>
</organism>
<protein>
    <submittedName>
        <fullName evidence="3">Tryptophan synthase beta chain-like PALP domain-containing protein</fullName>
    </submittedName>
</protein>
<evidence type="ECO:0000259" key="1">
    <source>
        <dbReference type="Pfam" id="PF00291"/>
    </source>
</evidence>
<dbReference type="AlphaFoldDB" id="A0A914EKW7"/>
<dbReference type="SUPFAM" id="SSF53686">
    <property type="entry name" value="Tryptophan synthase beta subunit-like PLP-dependent enzymes"/>
    <property type="match status" value="1"/>
</dbReference>
<accession>A0A914EKW7</accession>
<dbReference type="InterPro" id="IPR036052">
    <property type="entry name" value="TrpB-like_PALP_sf"/>
</dbReference>
<dbReference type="GO" id="GO:0019344">
    <property type="term" value="P:cysteine biosynthetic process"/>
    <property type="evidence" value="ECO:0007669"/>
    <property type="project" value="UniProtKB-ARBA"/>
</dbReference>
<dbReference type="Pfam" id="PF00291">
    <property type="entry name" value="PALP"/>
    <property type="match status" value="1"/>
</dbReference>
<keyword evidence="2" id="KW-1185">Reference proteome</keyword>
<name>A0A914EKW7_9BILA</name>
<dbReference type="InterPro" id="IPR050214">
    <property type="entry name" value="Cys_Synth/Cystath_Beta-Synth"/>
</dbReference>
<dbReference type="Gene3D" id="3.40.50.1100">
    <property type="match status" value="2"/>
</dbReference>
<dbReference type="Proteomes" id="UP000887540">
    <property type="component" value="Unplaced"/>
</dbReference>
<dbReference type="PANTHER" id="PTHR10314">
    <property type="entry name" value="CYSTATHIONINE BETA-SYNTHASE"/>
    <property type="match status" value="1"/>
</dbReference>
<reference evidence="3" key="1">
    <citation type="submission" date="2022-11" db="UniProtKB">
        <authorList>
            <consortium name="WormBaseParasite"/>
        </authorList>
    </citation>
    <scope>IDENTIFICATION</scope>
</reference>
<evidence type="ECO:0000313" key="3">
    <source>
        <dbReference type="WBParaSite" id="ACRNAN_scaffold846.g13554.t1"/>
    </source>
</evidence>
<evidence type="ECO:0000313" key="2">
    <source>
        <dbReference type="Proteomes" id="UP000887540"/>
    </source>
</evidence>
<feature type="domain" description="Tryptophan synthase beta chain-like PALP" evidence="1">
    <location>
        <begin position="10"/>
        <end position="273"/>
    </location>
</feature>
<sequence>MWGLVEGHIGPNTTIYESSSGNTATSEAYFAQLLNLSYVTVLSYSTSVSKLERIKKYGGDYIKTDLSQIFKRAKEEAKRNNGFYMNQFLNADKAEEYHESSGFPKESTNMFHEVLLQLQDEKKNNFTFPDYFVQTSGTGGTITSVGRYIERYTLPTKVVLADTEFSVYYDYVVYGMFTNETGEKLWITPGMEGTGFGYAGPVTYGVSTSLQPSVIDRALKIPDLASTAAMHFLRKKGVFGGTSTGVNFVAALSLAAREKNNTKPIQIVTVLCDSDTLYKPTYYNETWINEKFVKHGGILTFKCWEFAIEYAYRKGIDPLEYGAKKCKRRIIQEA</sequence>